<protein>
    <submittedName>
        <fullName evidence="4">OmpH family outer membrane protein</fullName>
    </submittedName>
</protein>
<name>A0ABS9DBB9_9ALTE</name>
<keyword evidence="5" id="KW-1185">Reference proteome</keyword>
<evidence type="ECO:0000313" key="5">
    <source>
        <dbReference type="Proteomes" id="UP001521137"/>
    </source>
</evidence>
<dbReference type="RefSeq" id="WP_235314252.1">
    <property type="nucleotide sequence ID" value="NZ_JAKGAS010000015.1"/>
</dbReference>
<evidence type="ECO:0000256" key="3">
    <source>
        <dbReference type="SAM" id="SignalP"/>
    </source>
</evidence>
<keyword evidence="1 3" id="KW-0732">Signal</keyword>
<dbReference type="Gene3D" id="3.30.910.20">
    <property type="entry name" value="Skp domain"/>
    <property type="match status" value="2"/>
</dbReference>
<dbReference type="Pfam" id="PF03938">
    <property type="entry name" value="OmpH"/>
    <property type="match status" value="1"/>
</dbReference>
<comment type="similarity">
    <text evidence="2">Belongs to the skp family.</text>
</comment>
<reference evidence="4 5" key="1">
    <citation type="submission" date="2022-01" db="EMBL/GenBank/DDBJ databases">
        <title>Paraglaciecola sp. G1-23.</title>
        <authorList>
            <person name="Jin M.S."/>
            <person name="Han D.M."/>
            <person name="Kim H.M."/>
            <person name="Jeon C.O."/>
        </authorList>
    </citation>
    <scope>NUCLEOTIDE SEQUENCE [LARGE SCALE GENOMIC DNA]</scope>
    <source>
        <strain evidence="4 5">G1-23</strain>
    </source>
</reference>
<accession>A0ABS9DBB9</accession>
<gene>
    <name evidence="4" type="ORF">L0668_18715</name>
</gene>
<dbReference type="InterPro" id="IPR005632">
    <property type="entry name" value="Chaperone_Skp"/>
</dbReference>
<comment type="caution">
    <text evidence="4">The sequence shown here is derived from an EMBL/GenBank/DDBJ whole genome shotgun (WGS) entry which is preliminary data.</text>
</comment>
<sequence>MKQFTKSLITGALMASAMVSATVQAEQKIAAVNVQGIFQALPQAAAIQQTIAAEFKDKTEEVSRLEKDIKYYLEKNQRDAATMSDKEKEELKDKIIALRTDYEAKAKPLQQEIQKRAQEEQGKLLGLIRQGIEAVAAKEKYDLVLNAEAVTYINPEYDISKAVIEQVNKIQ</sequence>
<dbReference type="PANTHER" id="PTHR35089:SF1">
    <property type="entry name" value="CHAPERONE PROTEIN SKP"/>
    <property type="match status" value="1"/>
</dbReference>
<dbReference type="PANTHER" id="PTHR35089">
    <property type="entry name" value="CHAPERONE PROTEIN SKP"/>
    <property type="match status" value="1"/>
</dbReference>
<dbReference type="PIRSF" id="PIRSF002094">
    <property type="entry name" value="OMP26_Skp"/>
    <property type="match status" value="1"/>
</dbReference>
<dbReference type="SUPFAM" id="SSF111384">
    <property type="entry name" value="OmpH-like"/>
    <property type="match status" value="1"/>
</dbReference>
<organism evidence="4 5">
    <name type="scientific">Paraglaciecola algarum</name>
    <dbReference type="NCBI Taxonomy" id="3050085"/>
    <lineage>
        <taxon>Bacteria</taxon>
        <taxon>Pseudomonadati</taxon>
        <taxon>Pseudomonadota</taxon>
        <taxon>Gammaproteobacteria</taxon>
        <taxon>Alteromonadales</taxon>
        <taxon>Alteromonadaceae</taxon>
        <taxon>Paraglaciecola</taxon>
    </lineage>
</organism>
<evidence type="ECO:0000313" key="4">
    <source>
        <dbReference type="EMBL" id="MCF2950151.1"/>
    </source>
</evidence>
<evidence type="ECO:0000256" key="1">
    <source>
        <dbReference type="ARBA" id="ARBA00022729"/>
    </source>
</evidence>
<dbReference type="Proteomes" id="UP001521137">
    <property type="component" value="Unassembled WGS sequence"/>
</dbReference>
<dbReference type="InterPro" id="IPR024930">
    <property type="entry name" value="Skp_dom_sf"/>
</dbReference>
<evidence type="ECO:0000256" key="2">
    <source>
        <dbReference type="PIRNR" id="PIRNR002094"/>
    </source>
</evidence>
<dbReference type="EMBL" id="JAKGAS010000015">
    <property type="protein sequence ID" value="MCF2950151.1"/>
    <property type="molecule type" value="Genomic_DNA"/>
</dbReference>
<dbReference type="SMART" id="SM00935">
    <property type="entry name" value="OmpH"/>
    <property type="match status" value="1"/>
</dbReference>
<proteinExistence type="inferred from homology"/>
<feature type="chain" id="PRO_5046624557" evidence="3">
    <location>
        <begin position="26"/>
        <end position="171"/>
    </location>
</feature>
<feature type="signal peptide" evidence="3">
    <location>
        <begin position="1"/>
        <end position="25"/>
    </location>
</feature>